<name>A0ABS6WI84_9HYPH</name>
<proteinExistence type="predicted"/>
<evidence type="ECO:0000313" key="2">
    <source>
        <dbReference type="Proteomes" id="UP001430804"/>
    </source>
</evidence>
<reference evidence="1" key="1">
    <citation type="submission" date="2021-07" db="EMBL/GenBank/DDBJ databases">
        <title>Pseudohoeflea marina sp. nov. a polyhydroxyalcanoate-producing bacterium.</title>
        <authorList>
            <person name="Zheng W."/>
            <person name="Yu S."/>
            <person name="Huang Y."/>
        </authorList>
    </citation>
    <scope>NUCLEOTIDE SEQUENCE</scope>
    <source>
        <strain evidence="1">DP4N28-3</strain>
    </source>
</reference>
<organism evidence="1 2">
    <name type="scientific">Pseudohoeflea coraliihabitans</name>
    <dbReference type="NCBI Taxonomy" id="2860393"/>
    <lineage>
        <taxon>Bacteria</taxon>
        <taxon>Pseudomonadati</taxon>
        <taxon>Pseudomonadota</taxon>
        <taxon>Alphaproteobacteria</taxon>
        <taxon>Hyphomicrobiales</taxon>
        <taxon>Rhizobiaceae</taxon>
        <taxon>Pseudohoeflea</taxon>
    </lineage>
</organism>
<gene>
    <name evidence="1" type="ORF">KY465_00050</name>
</gene>
<dbReference type="RefSeq" id="WP_219157023.1">
    <property type="nucleotide sequence ID" value="NZ_JAHWQX010000001.1"/>
</dbReference>
<dbReference type="Proteomes" id="UP001430804">
    <property type="component" value="Unassembled WGS sequence"/>
</dbReference>
<keyword evidence="2" id="KW-1185">Reference proteome</keyword>
<protein>
    <submittedName>
        <fullName evidence="1">Uncharacterized protein</fullName>
    </submittedName>
</protein>
<dbReference type="EMBL" id="JAHWQX010000001">
    <property type="protein sequence ID" value="MBW3095662.1"/>
    <property type="molecule type" value="Genomic_DNA"/>
</dbReference>
<accession>A0ABS6WI84</accession>
<comment type="caution">
    <text evidence="1">The sequence shown here is derived from an EMBL/GenBank/DDBJ whole genome shotgun (WGS) entry which is preliminary data.</text>
</comment>
<evidence type="ECO:0000313" key="1">
    <source>
        <dbReference type="EMBL" id="MBW3095662.1"/>
    </source>
</evidence>
<sequence>MEISPATERNAMTDVAMARSLVQDIGGRRSVKVMLFEAYRTLTAMFPHNEEPRNQWTERRLRAFWNMEAATVQYREMVELHEAAAKKKAERALIAQAREEHAAFIEKTARLRSLLEHSDAAFHSPQIEGMGCQLGGMDRSRIEGD</sequence>